<dbReference type="Gene3D" id="2.60.120.650">
    <property type="entry name" value="Cupin"/>
    <property type="match status" value="1"/>
</dbReference>
<dbReference type="PANTHER" id="PTHR13096:SF8">
    <property type="entry name" value="RIBOSOMAL OXYGENASE 1"/>
    <property type="match status" value="1"/>
</dbReference>
<sequence length="413" mass="46302">MLQHLDEALERLIAPMRADEFFHDYYGRKTLIIRGTPDKFAAIYDEERWRTVPLTETTAVYQTEYDGVPLSRVVPIPPAQLHQFFEAGLLTVGRLDSQPHIAALMDGLRASLQFPSGKVSNVDKALCFASRGNTGYKLHWDLHHNFILQIAGAKHWRYGHEPAVDAPVDGAGLAGPGEPAIHYDGQAILTPRLEDLPEDTLHPGDFLYMPPGVWHAPCSLGHSNHISIALGHRPIYKLISDVLKLEIGRKRWWRQGFPALRGADRHSGAVPQHVMGLFAEAIARLRDELAELDLRQLHKEWSLEVAEHHGGRPQTPPAPVTMHERLTRATPVPIRYCLAASEDDPTETEVYIFAGDERYVRLPEGAQQFVARLAAEQEFVAESALQWDPDFEWPEVQGALTRLLAEGILVRAA</sequence>
<keyword evidence="3" id="KW-0408">Iron</keyword>
<evidence type="ECO:0000256" key="2">
    <source>
        <dbReference type="ARBA" id="ARBA00022723"/>
    </source>
</evidence>
<comment type="cofactor">
    <cofactor evidence="1">
        <name>Fe(2+)</name>
        <dbReference type="ChEBI" id="CHEBI:29033"/>
    </cofactor>
</comment>
<dbReference type="InterPro" id="IPR039994">
    <property type="entry name" value="NO66-like"/>
</dbReference>
<evidence type="ECO:0000259" key="4">
    <source>
        <dbReference type="PROSITE" id="PS51184"/>
    </source>
</evidence>
<dbReference type="Pfam" id="PF08007">
    <property type="entry name" value="JmjC_2"/>
    <property type="match status" value="1"/>
</dbReference>
<accession>A0ABT5BK71</accession>
<dbReference type="EMBL" id="JAQNDN010000024">
    <property type="protein sequence ID" value="MDC0674548.1"/>
    <property type="molecule type" value="Genomic_DNA"/>
</dbReference>
<dbReference type="SUPFAM" id="SSF51197">
    <property type="entry name" value="Clavaminate synthase-like"/>
    <property type="match status" value="1"/>
</dbReference>
<evidence type="ECO:0000313" key="5">
    <source>
        <dbReference type="EMBL" id="MDC0674548.1"/>
    </source>
</evidence>
<dbReference type="Proteomes" id="UP001217838">
    <property type="component" value="Unassembled WGS sequence"/>
</dbReference>
<protein>
    <submittedName>
        <fullName evidence="5">Cupin domain-containing protein</fullName>
    </submittedName>
</protein>
<reference evidence="5 6" key="1">
    <citation type="submission" date="2022-11" db="EMBL/GenBank/DDBJ databases">
        <title>Minimal conservation of predation-associated metabolite biosynthetic gene clusters underscores biosynthetic potential of Myxococcota including descriptions for ten novel species: Archangium lansinium sp. nov., Myxococcus landrumus sp. nov., Nannocystis bai.</title>
        <authorList>
            <person name="Ahearne A."/>
            <person name="Stevens C."/>
            <person name="Dowd S."/>
        </authorList>
    </citation>
    <scope>NUCLEOTIDE SEQUENCE [LARGE SCALE GENOMIC DNA]</scope>
    <source>
        <strain evidence="5 6">NCELM</strain>
    </source>
</reference>
<feature type="domain" description="JmjC" evidence="4">
    <location>
        <begin position="90"/>
        <end position="247"/>
    </location>
</feature>
<organism evidence="5 6">
    <name type="scientific">Nannocystis radixulma</name>
    <dbReference type="NCBI Taxonomy" id="2995305"/>
    <lineage>
        <taxon>Bacteria</taxon>
        <taxon>Pseudomonadati</taxon>
        <taxon>Myxococcota</taxon>
        <taxon>Polyangia</taxon>
        <taxon>Nannocystales</taxon>
        <taxon>Nannocystaceae</taxon>
        <taxon>Nannocystis</taxon>
    </lineage>
</organism>
<evidence type="ECO:0000256" key="1">
    <source>
        <dbReference type="ARBA" id="ARBA00001954"/>
    </source>
</evidence>
<evidence type="ECO:0000256" key="3">
    <source>
        <dbReference type="ARBA" id="ARBA00023004"/>
    </source>
</evidence>
<comment type="caution">
    <text evidence="5">The sequence shown here is derived from an EMBL/GenBank/DDBJ whole genome shotgun (WGS) entry which is preliminary data.</text>
</comment>
<keyword evidence="6" id="KW-1185">Reference proteome</keyword>
<dbReference type="PANTHER" id="PTHR13096">
    <property type="entry name" value="MINA53 MYC INDUCED NUCLEAR ANTIGEN"/>
    <property type="match status" value="1"/>
</dbReference>
<name>A0ABT5BK71_9BACT</name>
<keyword evidence="2" id="KW-0479">Metal-binding</keyword>
<proteinExistence type="predicted"/>
<evidence type="ECO:0000313" key="6">
    <source>
        <dbReference type="Proteomes" id="UP001217838"/>
    </source>
</evidence>
<dbReference type="InterPro" id="IPR003347">
    <property type="entry name" value="JmjC_dom"/>
</dbReference>
<gene>
    <name evidence="5" type="ORF">POL58_42770</name>
</gene>
<dbReference type="PROSITE" id="PS51184">
    <property type="entry name" value="JMJC"/>
    <property type="match status" value="1"/>
</dbReference>